<keyword evidence="2" id="KW-1185">Reference proteome</keyword>
<evidence type="ECO:0000313" key="1">
    <source>
        <dbReference type="EMBL" id="TFK70495.1"/>
    </source>
</evidence>
<proteinExistence type="predicted"/>
<dbReference type="Proteomes" id="UP000308600">
    <property type="component" value="Unassembled WGS sequence"/>
</dbReference>
<gene>
    <name evidence="1" type="ORF">BDN72DRAFT_536214</name>
</gene>
<accession>A0ACD3AXF6</accession>
<organism evidence="1 2">
    <name type="scientific">Pluteus cervinus</name>
    <dbReference type="NCBI Taxonomy" id="181527"/>
    <lineage>
        <taxon>Eukaryota</taxon>
        <taxon>Fungi</taxon>
        <taxon>Dikarya</taxon>
        <taxon>Basidiomycota</taxon>
        <taxon>Agaricomycotina</taxon>
        <taxon>Agaricomycetes</taxon>
        <taxon>Agaricomycetidae</taxon>
        <taxon>Agaricales</taxon>
        <taxon>Pluteineae</taxon>
        <taxon>Pluteaceae</taxon>
        <taxon>Pluteus</taxon>
    </lineage>
</organism>
<name>A0ACD3AXF6_9AGAR</name>
<protein>
    <submittedName>
        <fullName evidence="1">Uncharacterized protein</fullName>
    </submittedName>
</protein>
<reference evidence="1 2" key="1">
    <citation type="journal article" date="2019" name="Nat. Ecol. Evol.">
        <title>Megaphylogeny resolves global patterns of mushroom evolution.</title>
        <authorList>
            <person name="Varga T."/>
            <person name="Krizsan K."/>
            <person name="Foldi C."/>
            <person name="Dima B."/>
            <person name="Sanchez-Garcia M."/>
            <person name="Sanchez-Ramirez S."/>
            <person name="Szollosi G.J."/>
            <person name="Szarkandi J.G."/>
            <person name="Papp V."/>
            <person name="Albert L."/>
            <person name="Andreopoulos W."/>
            <person name="Angelini C."/>
            <person name="Antonin V."/>
            <person name="Barry K.W."/>
            <person name="Bougher N.L."/>
            <person name="Buchanan P."/>
            <person name="Buyck B."/>
            <person name="Bense V."/>
            <person name="Catcheside P."/>
            <person name="Chovatia M."/>
            <person name="Cooper J."/>
            <person name="Damon W."/>
            <person name="Desjardin D."/>
            <person name="Finy P."/>
            <person name="Geml J."/>
            <person name="Haridas S."/>
            <person name="Hughes K."/>
            <person name="Justo A."/>
            <person name="Karasinski D."/>
            <person name="Kautmanova I."/>
            <person name="Kiss B."/>
            <person name="Kocsube S."/>
            <person name="Kotiranta H."/>
            <person name="LaButti K.M."/>
            <person name="Lechner B.E."/>
            <person name="Liimatainen K."/>
            <person name="Lipzen A."/>
            <person name="Lukacs Z."/>
            <person name="Mihaltcheva S."/>
            <person name="Morgado L.N."/>
            <person name="Niskanen T."/>
            <person name="Noordeloos M.E."/>
            <person name="Ohm R.A."/>
            <person name="Ortiz-Santana B."/>
            <person name="Ovrebo C."/>
            <person name="Racz N."/>
            <person name="Riley R."/>
            <person name="Savchenko A."/>
            <person name="Shiryaev A."/>
            <person name="Soop K."/>
            <person name="Spirin V."/>
            <person name="Szebenyi C."/>
            <person name="Tomsovsky M."/>
            <person name="Tulloss R.E."/>
            <person name="Uehling J."/>
            <person name="Grigoriev I.V."/>
            <person name="Vagvolgyi C."/>
            <person name="Papp T."/>
            <person name="Martin F.M."/>
            <person name="Miettinen O."/>
            <person name="Hibbett D.S."/>
            <person name="Nagy L.G."/>
        </authorList>
    </citation>
    <scope>NUCLEOTIDE SEQUENCE [LARGE SCALE GENOMIC DNA]</scope>
    <source>
        <strain evidence="1 2">NL-1719</strain>
    </source>
</reference>
<evidence type="ECO:0000313" key="2">
    <source>
        <dbReference type="Proteomes" id="UP000308600"/>
    </source>
</evidence>
<dbReference type="EMBL" id="ML208312">
    <property type="protein sequence ID" value="TFK70495.1"/>
    <property type="molecule type" value="Genomic_DNA"/>
</dbReference>
<sequence>MRLLEFFFAFHLPRVLAKQDDNMSNLSVECPTSPPMYLSFVICMSYPSESSHRCTMRWRLSEPPNCCVRGGSPPMSTDSNNFRCRVSTIGRQQGHQGQEQEK</sequence>